<dbReference type="PROSITE" id="PS51898">
    <property type="entry name" value="TYR_RECOMBINASE"/>
    <property type="match status" value="1"/>
</dbReference>
<evidence type="ECO:0000313" key="5">
    <source>
        <dbReference type="EMBL" id="MFD2796361.1"/>
    </source>
</evidence>
<evidence type="ECO:0000256" key="1">
    <source>
        <dbReference type="ARBA" id="ARBA00008857"/>
    </source>
</evidence>
<dbReference type="InterPro" id="IPR058717">
    <property type="entry name" value="Phage_L5_Integrase_N"/>
</dbReference>
<dbReference type="InterPro" id="IPR013762">
    <property type="entry name" value="Integrase-like_cat_sf"/>
</dbReference>
<dbReference type="EMBL" id="JBHUOG010000002">
    <property type="protein sequence ID" value="MFD2796361.1"/>
    <property type="molecule type" value="Genomic_DNA"/>
</dbReference>
<keyword evidence="3" id="KW-0233">DNA recombination</keyword>
<gene>
    <name evidence="5" type="ORF">ACFS27_22565</name>
</gene>
<dbReference type="PANTHER" id="PTHR30349">
    <property type="entry name" value="PHAGE INTEGRASE-RELATED"/>
    <property type="match status" value="1"/>
</dbReference>
<sequence>MKTRRRGRRAAYGNIRETRPGRWQARYTGPDGRRRPVGTFDKYEDANAALAKVLADVHRGTYREPETGDVPLREYARTWLSIRELKPSTRDGYVGLLDRWILTALDVPGTGRQINLGDLPLRAITHGVVSEWYVALKAATAASATAWLSRQRKLADAAHVRAWARLSARPVKESGRMPAALWQAWRDAGSPRVAKNAVRAEAVTGRTQAAHAYALLRTVCSDAVRDRLLDANPCTIRGGAQTNPAERVIPAGSVVDAIAAACVGGSERYRAAVIVAAWSGLRAGELFALQRKSVERTGAGGVRLRVTRALVDVKGKPISFGPPKSEAGKRGVHLPPPAARALLLHLDKFTDPDPDALVFATSTGRPLRGGQRSQMFSRAKSRAGMPPELHWHDLRHLAATRAAEAGATLAELMKRLGHSTVAAAMVYQHATDDGDARLAERMAALDAAQQAPNVLAFPA</sequence>
<name>A0ABW5W2H9_9MICO</name>
<reference evidence="6" key="1">
    <citation type="journal article" date="2019" name="Int. J. Syst. Evol. Microbiol.">
        <title>The Global Catalogue of Microorganisms (GCM) 10K type strain sequencing project: providing services to taxonomists for standard genome sequencing and annotation.</title>
        <authorList>
            <consortium name="The Broad Institute Genomics Platform"/>
            <consortium name="The Broad Institute Genome Sequencing Center for Infectious Disease"/>
            <person name="Wu L."/>
            <person name="Ma J."/>
        </authorList>
    </citation>
    <scope>NUCLEOTIDE SEQUENCE [LARGE SCALE GENOMIC DNA]</scope>
    <source>
        <strain evidence="6">CCM 7044</strain>
    </source>
</reference>
<dbReference type="Gene3D" id="1.10.443.10">
    <property type="entry name" value="Intergrase catalytic core"/>
    <property type="match status" value="1"/>
</dbReference>
<dbReference type="RefSeq" id="WP_377187805.1">
    <property type="nucleotide sequence ID" value="NZ_JBHUOG010000002.1"/>
</dbReference>
<evidence type="ECO:0000259" key="4">
    <source>
        <dbReference type="PROSITE" id="PS51898"/>
    </source>
</evidence>
<dbReference type="InterPro" id="IPR010998">
    <property type="entry name" value="Integrase_recombinase_N"/>
</dbReference>
<dbReference type="SUPFAM" id="SSF56349">
    <property type="entry name" value="DNA breaking-rejoining enzymes"/>
    <property type="match status" value="1"/>
</dbReference>
<proteinExistence type="inferred from homology"/>
<accession>A0ABW5W2H9</accession>
<dbReference type="Pfam" id="PF00589">
    <property type="entry name" value="Phage_integrase"/>
    <property type="match status" value="1"/>
</dbReference>
<evidence type="ECO:0000256" key="2">
    <source>
        <dbReference type="ARBA" id="ARBA00023125"/>
    </source>
</evidence>
<protein>
    <submittedName>
        <fullName evidence="5">Tyrosine-type recombinase/integrase</fullName>
    </submittedName>
</protein>
<evidence type="ECO:0000313" key="6">
    <source>
        <dbReference type="Proteomes" id="UP001597479"/>
    </source>
</evidence>
<evidence type="ECO:0000256" key="3">
    <source>
        <dbReference type="ARBA" id="ARBA00023172"/>
    </source>
</evidence>
<dbReference type="PANTHER" id="PTHR30349:SF64">
    <property type="entry name" value="PROPHAGE INTEGRASE INTD-RELATED"/>
    <property type="match status" value="1"/>
</dbReference>
<comment type="caution">
    <text evidence="5">The sequence shown here is derived from an EMBL/GenBank/DDBJ whole genome shotgun (WGS) entry which is preliminary data.</text>
</comment>
<dbReference type="InterPro" id="IPR011010">
    <property type="entry name" value="DNA_brk_join_enz"/>
</dbReference>
<dbReference type="Pfam" id="PF26003">
    <property type="entry name" value="Integrase_N_phage"/>
    <property type="match status" value="1"/>
</dbReference>
<comment type="similarity">
    <text evidence="1">Belongs to the 'phage' integrase family.</text>
</comment>
<dbReference type="InterPro" id="IPR050090">
    <property type="entry name" value="Tyrosine_recombinase_XerCD"/>
</dbReference>
<feature type="domain" description="Tyr recombinase" evidence="4">
    <location>
        <begin position="245"/>
        <end position="440"/>
    </location>
</feature>
<dbReference type="InterPro" id="IPR002104">
    <property type="entry name" value="Integrase_catalytic"/>
</dbReference>
<keyword evidence="2" id="KW-0238">DNA-binding</keyword>
<keyword evidence="6" id="KW-1185">Reference proteome</keyword>
<dbReference type="Proteomes" id="UP001597479">
    <property type="component" value="Unassembled WGS sequence"/>
</dbReference>
<organism evidence="5 6">
    <name type="scientific">Promicromonospora vindobonensis</name>
    <dbReference type="NCBI Taxonomy" id="195748"/>
    <lineage>
        <taxon>Bacteria</taxon>
        <taxon>Bacillati</taxon>
        <taxon>Actinomycetota</taxon>
        <taxon>Actinomycetes</taxon>
        <taxon>Micrococcales</taxon>
        <taxon>Promicromonosporaceae</taxon>
        <taxon>Promicromonospora</taxon>
    </lineage>
</organism>
<dbReference type="Gene3D" id="1.10.150.130">
    <property type="match status" value="1"/>
</dbReference>